<proteinExistence type="predicted"/>
<keyword evidence="2" id="KW-1185">Reference proteome</keyword>
<comment type="caution">
    <text evidence="1">The sequence shown here is derived from an EMBL/GenBank/DDBJ whole genome shotgun (WGS) entry which is preliminary data.</text>
</comment>
<gene>
    <name evidence="1" type="ORF">KCU98_g5366</name>
</gene>
<dbReference type="PANTHER" id="PTHR10632">
    <property type="entry name" value="SULFIDE:QUINONE OXIDOREDUCTASE"/>
    <property type="match status" value="1"/>
</dbReference>
<dbReference type="GO" id="GO:0005739">
    <property type="term" value="C:mitochondrion"/>
    <property type="evidence" value="ECO:0007669"/>
    <property type="project" value="TreeGrafter"/>
</dbReference>
<reference evidence="1" key="1">
    <citation type="journal article" date="2021" name="J Fungi (Basel)">
        <title>Virulence traits and population genomics of the black yeast Aureobasidium melanogenum.</title>
        <authorList>
            <person name="Cernosa A."/>
            <person name="Sun X."/>
            <person name="Gostincar C."/>
            <person name="Fang C."/>
            <person name="Gunde-Cimerman N."/>
            <person name="Song Z."/>
        </authorList>
    </citation>
    <scope>NUCLEOTIDE SEQUENCE</scope>
    <source>
        <strain evidence="1">EXF-9298</strain>
    </source>
</reference>
<dbReference type="GO" id="GO:0070221">
    <property type="term" value="P:sulfide oxidation, using sulfide:quinone oxidoreductase"/>
    <property type="evidence" value="ECO:0007669"/>
    <property type="project" value="TreeGrafter"/>
</dbReference>
<evidence type="ECO:0000313" key="1">
    <source>
        <dbReference type="EMBL" id="KAG9984505.1"/>
    </source>
</evidence>
<accession>A0A9P8FVY6</accession>
<name>A0A9P8FVY6_AURME</name>
<protein>
    <recommendedName>
        <fullName evidence="3">FAD/NAD(P)-binding domain-containing protein</fullName>
    </recommendedName>
</protein>
<dbReference type="InterPro" id="IPR036188">
    <property type="entry name" value="FAD/NAD-bd_sf"/>
</dbReference>
<dbReference type="Proteomes" id="UP000729357">
    <property type="component" value="Unassembled WGS sequence"/>
</dbReference>
<evidence type="ECO:0008006" key="3">
    <source>
        <dbReference type="Google" id="ProtNLM"/>
    </source>
</evidence>
<dbReference type="InterPro" id="IPR015904">
    <property type="entry name" value="Sulphide_quinone_reductase"/>
</dbReference>
<dbReference type="EMBL" id="JAHFXS010000487">
    <property type="protein sequence ID" value="KAG9984505.1"/>
    <property type="molecule type" value="Genomic_DNA"/>
</dbReference>
<dbReference type="AlphaFoldDB" id="A0A9P8FVY6"/>
<dbReference type="GO" id="GO:0070224">
    <property type="term" value="F:sulfide:quinone oxidoreductase activity"/>
    <property type="evidence" value="ECO:0007669"/>
    <property type="project" value="TreeGrafter"/>
</dbReference>
<feature type="non-terminal residue" evidence="1">
    <location>
        <position position="81"/>
    </location>
</feature>
<dbReference type="SUPFAM" id="SSF51905">
    <property type="entry name" value="FAD/NAD(P)-binding domain"/>
    <property type="match status" value="1"/>
</dbReference>
<dbReference type="OrthoDB" id="5046242at2759"/>
<dbReference type="GO" id="GO:0071949">
    <property type="term" value="F:FAD binding"/>
    <property type="evidence" value="ECO:0007669"/>
    <property type="project" value="TreeGrafter"/>
</dbReference>
<evidence type="ECO:0000313" key="2">
    <source>
        <dbReference type="Proteomes" id="UP000729357"/>
    </source>
</evidence>
<sequence length="81" mass="8559">MTILGTSSRALACGVTISNQAALRTYATSQPASLARNHRVVVIGAGAAGLSPSYQLLRWGNFAPKDIAVVDPAQWHHYQPG</sequence>
<dbReference type="PANTHER" id="PTHR10632:SF2">
    <property type="entry name" value="SULFIDE:QUINONE OXIDOREDUCTASE, MITOCHONDRIAL"/>
    <property type="match status" value="1"/>
</dbReference>
<organism evidence="1 2">
    <name type="scientific">Aureobasidium melanogenum</name>
    <name type="common">Aureobasidium pullulans var. melanogenum</name>
    <dbReference type="NCBI Taxonomy" id="46634"/>
    <lineage>
        <taxon>Eukaryota</taxon>
        <taxon>Fungi</taxon>
        <taxon>Dikarya</taxon>
        <taxon>Ascomycota</taxon>
        <taxon>Pezizomycotina</taxon>
        <taxon>Dothideomycetes</taxon>
        <taxon>Dothideomycetidae</taxon>
        <taxon>Dothideales</taxon>
        <taxon>Saccotheciaceae</taxon>
        <taxon>Aureobasidium</taxon>
    </lineage>
</organism>
<dbReference type="Gene3D" id="3.50.50.60">
    <property type="entry name" value="FAD/NAD(P)-binding domain"/>
    <property type="match status" value="1"/>
</dbReference>
<reference evidence="1" key="2">
    <citation type="submission" date="2021-08" db="EMBL/GenBank/DDBJ databases">
        <authorList>
            <person name="Gostincar C."/>
            <person name="Sun X."/>
            <person name="Song Z."/>
            <person name="Gunde-Cimerman N."/>
        </authorList>
    </citation>
    <scope>NUCLEOTIDE SEQUENCE</scope>
    <source>
        <strain evidence="1">EXF-9298</strain>
    </source>
</reference>